<dbReference type="SUPFAM" id="SSF142906">
    <property type="entry name" value="YjbR-like"/>
    <property type="match status" value="1"/>
</dbReference>
<accession>A0A174ZNE2</accession>
<organism evidence="2 3">
    <name type="scientific">Clostridium innocuum</name>
    <dbReference type="NCBI Taxonomy" id="1522"/>
    <lineage>
        <taxon>Bacteria</taxon>
        <taxon>Bacillati</taxon>
        <taxon>Bacillota</taxon>
        <taxon>Clostridia</taxon>
        <taxon>Eubacteriales</taxon>
        <taxon>Clostridiaceae</taxon>
        <taxon>Clostridium</taxon>
    </lineage>
</organism>
<dbReference type="AlphaFoldDB" id="A0A174ZNE2"/>
<dbReference type="InterPro" id="IPR007351">
    <property type="entry name" value="YjbR"/>
</dbReference>
<evidence type="ECO:0000313" key="1">
    <source>
        <dbReference type="EMBL" id="MCR0231287.1"/>
    </source>
</evidence>
<name>A0A174ZNE2_CLOIN</name>
<comment type="caution">
    <text evidence="2">The sequence shown here is derived from an EMBL/GenBank/DDBJ whole genome shotgun (WGS) entry which is preliminary data.</text>
</comment>
<dbReference type="InterPro" id="IPR058532">
    <property type="entry name" value="YjbR/MT2646/Rv2570-like"/>
</dbReference>
<dbReference type="Proteomes" id="UP001203972">
    <property type="component" value="Unassembled WGS sequence"/>
</dbReference>
<dbReference type="GO" id="GO:0003677">
    <property type="term" value="F:DNA binding"/>
    <property type="evidence" value="ECO:0007669"/>
    <property type="project" value="UniProtKB-KW"/>
</dbReference>
<proteinExistence type="predicted"/>
<dbReference type="EMBL" id="JAKTMA010000001">
    <property type="protein sequence ID" value="MCR0231287.1"/>
    <property type="molecule type" value="Genomic_DNA"/>
</dbReference>
<dbReference type="PANTHER" id="PTHR35145">
    <property type="entry name" value="CYTOPLASMIC PROTEIN-RELATED"/>
    <property type="match status" value="1"/>
</dbReference>
<dbReference type="Gene3D" id="3.90.1150.30">
    <property type="match status" value="1"/>
</dbReference>
<evidence type="ECO:0000313" key="2">
    <source>
        <dbReference type="EMBL" id="MZH56574.1"/>
    </source>
</evidence>
<evidence type="ECO:0000313" key="3">
    <source>
        <dbReference type="Proteomes" id="UP000604383"/>
    </source>
</evidence>
<dbReference type="RefSeq" id="WP_008819515.1">
    <property type="nucleotide sequence ID" value="NZ_AP025565.1"/>
</dbReference>
<gene>
    <name evidence="2" type="ORF">GT664_12645</name>
    <name evidence="1" type="ORF">MKC95_00700</name>
</gene>
<keyword evidence="1" id="KW-0238">DNA-binding</keyword>
<protein>
    <submittedName>
        <fullName evidence="1">MmcQ/YjbR family DNA-binding protein</fullName>
    </submittedName>
</protein>
<reference evidence="2" key="1">
    <citation type="journal article" date="2019" name="Nat. Med.">
        <title>A library of human gut bacterial isolates paired with longitudinal multiomics data enables mechanistic microbiome research.</title>
        <authorList>
            <person name="Poyet M."/>
            <person name="Groussin M."/>
            <person name="Gibbons S.M."/>
            <person name="Avila-Pacheco J."/>
            <person name="Jiang X."/>
            <person name="Kearney S.M."/>
            <person name="Perrotta A.R."/>
            <person name="Berdy B."/>
            <person name="Zhao S."/>
            <person name="Lieberman T.D."/>
            <person name="Swanson P.K."/>
            <person name="Smith M."/>
            <person name="Roesemann S."/>
            <person name="Alexander J.E."/>
            <person name="Rich S.A."/>
            <person name="Livny J."/>
            <person name="Vlamakis H."/>
            <person name="Clish C."/>
            <person name="Bullock K."/>
            <person name="Deik A."/>
            <person name="Scott J."/>
            <person name="Pierce K.A."/>
            <person name="Xavier R.J."/>
            <person name="Alm E.J."/>
        </authorList>
    </citation>
    <scope>NUCLEOTIDE SEQUENCE</scope>
    <source>
        <strain evidence="2">BIOML-A12</strain>
    </source>
</reference>
<dbReference type="EMBL" id="WWTN01000021">
    <property type="protein sequence ID" value="MZH56574.1"/>
    <property type="molecule type" value="Genomic_DNA"/>
</dbReference>
<dbReference type="Pfam" id="PF04237">
    <property type="entry name" value="YjbR"/>
    <property type="match status" value="1"/>
</dbReference>
<dbReference type="PANTHER" id="PTHR35145:SF1">
    <property type="entry name" value="CYTOPLASMIC PROTEIN"/>
    <property type="match status" value="1"/>
</dbReference>
<dbReference type="InterPro" id="IPR038056">
    <property type="entry name" value="YjbR-like_sf"/>
</dbReference>
<dbReference type="Proteomes" id="UP000604383">
    <property type="component" value="Unassembled WGS sequence"/>
</dbReference>
<sequence length="215" mass="25292">MKNKRVQKLSEQKLLQYGCSKEGMTYRCIRKLKAPDFYAVITYEGQELHAEVYDAQLREPYTPFHVPGANGSFVSSIREEVEELLEDMVQQCIDGNPYRTRILDYVAERYQSYPQFPWKSAPEHGTLKTAKGKWYGVIMHIPYRSLGIDVDGMTDVCNLKNRPEFIQELIDYKCFYPAYHMNKTYWFTILLDQKLSWKQLQKLIDESYRLVSAGK</sequence>
<reference evidence="1" key="2">
    <citation type="journal article" date="2022" name="Clin. Infect. Dis.">
        <title>Association between Clostridium innocuum and antibiotic-associated diarrhea in adults and children: A cross-sectional study and comparative genomics analysis.</title>
        <authorList>
            <person name="Cherny K.E."/>
            <person name="Muscat E.B."/>
            <person name="Balaji A."/>
            <person name="Mukherjee J."/>
            <person name="Ozer E.A."/>
            <person name="Angarone M.P."/>
            <person name="Hauser A.R."/>
            <person name="Sichel J.S."/>
            <person name="Amponsah E."/>
            <person name="Kociolek L.K."/>
        </authorList>
    </citation>
    <scope>NUCLEOTIDE SEQUENCE</scope>
    <source>
        <strain evidence="1">NU1-AC-029v</strain>
    </source>
</reference>